<comment type="caution">
    <text evidence="3">The sequence shown here is derived from an EMBL/GenBank/DDBJ whole genome shotgun (WGS) entry which is preliminary data.</text>
</comment>
<dbReference type="EMBL" id="JBHSIV010000008">
    <property type="protein sequence ID" value="MFC5062511.1"/>
    <property type="molecule type" value="Genomic_DNA"/>
</dbReference>
<comment type="subunit">
    <text evidence="2">UreD, UreF and UreG form a complex that acts as a GTP-hydrolysis-dependent molecular chaperone, activating the urease apoprotein by helping to assemble the nickel containing metallocenter of UreC. The UreE protein probably delivers the nickel.</text>
</comment>
<dbReference type="Pfam" id="PF01774">
    <property type="entry name" value="UreD"/>
    <property type="match status" value="1"/>
</dbReference>
<dbReference type="InterPro" id="IPR002669">
    <property type="entry name" value="UreD"/>
</dbReference>
<comment type="function">
    <text evidence="2">Required for maturation of urease via the functional incorporation of the urease nickel metallocenter.</text>
</comment>
<protein>
    <recommendedName>
        <fullName evidence="2">Urease accessory protein UreD</fullName>
    </recommendedName>
</protein>
<sequence length="246" mass="24930">MTALPVWSVTSTARVSLRDGRLTWASAPPVVLRRTGPRQLHVVAVGGGPLGGDHLRLELDLGPGERLAVASAAATVVQPGRVPDEGASFEVVARLAEGAALDWRPEPTVACDGAVWSPTMQVEAAEGARARVVEQLVLGRSGQRGGRCESTLRATYAGRTLLATTTMLDGADPALSGIGGTGGARSSGSVLVVGPDAAAEESPGGDEDDVVWACSGLDGPATLLTAVGSVRGVGRVLDRGGQRSVA</sequence>
<evidence type="ECO:0000256" key="1">
    <source>
        <dbReference type="ARBA" id="ARBA00023186"/>
    </source>
</evidence>
<name>A0ABV9YKU6_9PSEU</name>
<proteinExistence type="inferred from homology"/>
<accession>A0ABV9YKU6</accession>
<organism evidence="3 4">
    <name type="scientific">Actinomycetospora atypica</name>
    <dbReference type="NCBI Taxonomy" id="1290095"/>
    <lineage>
        <taxon>Bacteria</taxon>
        <taxon>Bacillati</taxon>
        <taxon>Actinomycetota</taxon>
        <taxon>Actinomycetes</taxon>
        <taxon>Pseudonocardiales</taxon>
        <taxon>Pseudonocardiaceae</taxon>
        <taxon>Actinomycetospora</taxon>
    </lineage>
</organism>
<evidence type="ECO:0000313" key="3">
    <source>
        <dbReference type="EMBL" id="MFC5062511.1"/>
    </source>
</evidence>
<keyword evidence="1 2" id="KW-0143">Chaperone</keyword>
<keyword evidence="4" id="KW-1185">Reference proteome</keyword>
<evidence type="ECO:0000256" key="2">
    <source>
        <dbReference type="HAMAP-Rule" id="MF_01384"/>
    </source>
</evidence>
<dbReference type="RefSeq" id="WP_378035863.1">
    <property type="nucleotide sequence ID" value="NZ_JBHSIV010000008.1"/>
</dbReference>
<dbReference type="HAMAP" id="MF_01384">
    <property type="entry name" value="UreD"/>
    <property type="match status" value="1"/>
</dbReference>
<dbReference type="Proteomes" id="UP001595947">
    <property type="component" value="Unassembled WGS sequence"/>
</dbReference>
<evidence type="ECO:0000313" key="4">
    <source>
        <dbReference type="Proteomes" id="UP001595947"/>
    </source>
</evidence>
<reference evidence="4" key="1">
    <citation type="journal article" date="2019" name="Int. J. Syst. Evol. Microbiol.">
        <title>The Global Catalogue of Microorganisms (GCM) 10K type strain sequencing project: providing services to taxonomists for standard genome sequencing and annotation.</title>
        <authorList>
            <consortium name="The Broad Institute Genomics Platform"/>
            <consortium name="The Broad Institute Genome Sequencing Center for Infectious Disease"/>
            <person name="Wu L."/>
            <person name="Ma J."/>
        </authorList>
    </citation>
    <scope>NUCLEOTIDE SEQUENCE [LARGE SCALE GENOMIC DNA]</scope>
    <source>
        <strain evidence="4">CGMCC 4.7093</strain>
    </source>
</reference>
<comment type="similarity">
    <text evidence="2">Belongs to the UreD family.</text>
</comment>
<comment type="subcellular location">
    <subcellularLocation>
        <location evidence="2">Cytoplasm</location>
    </subcellularLocation>
</comment>
<gene>
    <name evidence="2" type="primary">ureD</name>
    <name evidence="3" type="ORF">ACFPBZ_09860</name>
</gene>
<keyword evidence="2" id="KW-0996">Nickel insertion</keyword>
<keyword evidence="2" id="KW-0963">Cytoplasm</keyword>